<gene>
    <name evidence="1" type="ORF">HUJ06_028569</name>
</gene>
<name>A0A822Y649_NELNU</name>
<comment type="caution">
    <text evidence="1">The sequence shown here is derived from an EMBL/GenBank/DDBJ whole genome shotgun (WGS) entry which is preliminary data.</text>
</comment>
<dbReference type="Proteomes" id="UP000607653">
    <property type="component" value="Unassembled WGS sequence"/>
</dbReference>
<accession>A0A822Y649</accession>
<evidence type="ECO:0000313" key="1">
    <source>
        <dbReference type="EMBL" id="DAD27101.1"/>
    </source>
</evidence>
<reference evidence="1 2" key="1">
    <citation type="journal article" date="2020" name="Mol. Biol. Evol.">
        <title>Distinct Expression and Methylation Patterns for Genes with Different Fates following a Single Whole-Genome Duplication in Flowering Plants.</title>
        <authorList>
            <person name="Shi T."/>
            <person name="Rahmani R.S."/>
            <person name="Gugger P.F."/>
            <person name="Wang M."/>
            <person name="Li H."/>
            <person name="Zhang Y."/>
            <person name="Li Z."/>
            <person name="Wang Q."/>
            <person name="Van de Peer Y."/>
            <person name="Marchal K."/>
            <person name="Chen J."/>
        </authorList>
    </citation>
    <scope>NUCLEOTIDE SEQUENCE [LARGE SCALE GENOMIC DNA]</scope>
    <source>
        <tissue evidence="1">Leaf</tissue>
    </source>
</reference>
<protein>
    <submittedName>
        <fullName evidence="1">Uncharacterized protein</fullName>
    </submittedName>
</protein>
<keyword evidence="2" id="KW-1185">Reference proteome</keyword>
<sequence length="124" mass="12772">MEALGEGVDHRSASVGRTSGQVTGIALRGTVEPITLQAGQAALSAELSRMSQLVGLRATCHDQEALALAAVVALDGNLVTGFAPGQAATSTTLLVGWNVTDATLQGTPVTNLHIEHKFSNFGYD</sequence>
<proteinExistence type="predicted"/>
<dbReference type="AlphaFoldDB" id="A0A822Y649"/>
<dbReference type="EMBL" id="DUZY01000002">
    <property type="protein sequence ID" value="DAD27101.1"/>
    <property type="molecule type" value="Genomic_DNA"/>
</dbReference>
<organism evidence="1 2">
    <name type="scientific">Nelumbo nucifera</name>
    <name type="common">Sacred lotus</name>
    <dbReference type="NCBI Taxonomy" id="4432"/>
    <lineage>
        <taxon>Eukaryota</taxon>
        <taxon>Viridiplantae</taxon>
        <taxon>Streptophyta</taxon>
        <taxon>Embryophyta</taxon>
        <taxon>Tracheophyta</taxon>
        <taxon>Spermatophyta</taxon>
        <taxon>Magnoliopsida</taxon>
        <taxon>Proteales</taxon>
        <taxon>Nelumbonaceae</taxon>
        <taxon>Nelumbo</taxon>
    </lineage>
</organism>
<evidence type="ECO:0000313" key="2">
    <source>
        <dbReference type="Proteomes" id="UP000607653"/>
    </source>
</evidence>